<feature type="transmembrane region" description="Helical" evidence="2">
    <location>
        <begin position="60"/>
        <end position="81"/>
    </location>
</feature>
<reference evidence="3" key="1">
    <citation type="submission" date="2021-09" db="EMBL/GenBank/DDBJ databases">
        <title>The genome of Mauremys mutica provides insights into the evolution of semi-aquatic lifestyle.</title>
        <authorList>
            <person name="Gong S."/>
            <person name="Gao Y."/>
        </authorList>
    </citation>
    <scope>NUCLEOTIDE SEQUENCE</scope>
    <source>
        <strain evidence="3">MM-2020</strain>
        <tissue evidence="3">Muscle</tissue>
    </source>
</reference>
<evidence type="ECO:0000256" key="1">
    <source>
        <dbReference type="SAM" id="MobiDB-lite"/>
    </source>
</evidence>
<sequence>MMLDDTNALGCNELDIPHSRIHEPKPAFCAEQSWGRAISATGNLRGELQSNPFCPRHRIVFIRLSLASWVIFAFKAAVIYAQGTAHQDAPGLGPTLGTTQAPAFPTAKQKL</sequence>
<keyword evidence="2" id="KW-0472">Membrane</keyword>
<organism evidence="3 4">
    <name type="scientific">Mauremys mutica</name>
    <name type="common">yellowpond turtle</name>
    <dbReference type="NCBI Taxonomy" id="74926"/>
    <lineage>
        <taxon>Eukaryota</taxon>
        <taxon>Metazoa</taxon>
        <taxon>Chordata</taxon>
        <taxon>Craniata</taxon>
        <taxon>Vertebrata</taxon>
        <taxon>Euteleostomi</taxon>
        <taxon>Archelosauria</taxon>
        <taxon>Testudinata</taxon>
        <taxon>Testudines</taxon>
        <taxon>Cryptodira</taxon>
        <taxon>Durocryptodira</taxon>
        <taxon>Testudinoidea</taxon>
        <taxon>Geoemydidae</taxon>
        <taxon>Geoemydinae</taxon>
        <taxon>Mauremys</taxon>
    </lineage>
</organism>
<accession>A0A9D4ARQ9</accession>
<keyword evidence="4" id="KW-1185">Reference proteome</keyword>
<dbReference type="EMBL" id="JAHDVG010000488">
    <property type="protein sequence ID" value="KAH1165945.1"/>
    <property type="molecule type" value="Genomic_DNA"/>
</dbReference>
<name>A0A9D4ARQ9_9SAUR</name>
<proteinExistence type="predicted"/>
<keyword evidence="2" id="KW-0812">Transmembrane</keyword>
<protein>
    <submittedName>
        <fullName evidence="3">Uncharacterized protein</fullName>
    </submittedName>
</protein>
<evidence type="ECO:0000313" key="4">
    <source>
        <dbReference type="Proteomes" id="UP000827986"/>
    </source>
</evidence>
<dbReference type="Proteomes" id="UP000827986">
    <property type="component" value="Unassembled WGS sequence"/>
</dbReference>
<keyword evidence="2" id="KW-1133">Transmembrane helix</keyword>
<evidence type="ECO:0000256" key="2">
    <source>
        <dbReference type="SAM" id="Phobius"/>
    </source>
</evidence>
<evidence type="ECO:0000313" key="3">
    <source>
        <dbReference type="EMBL" id="KAH1165945.1"/>
    </source>
</evidence>
<feature type="region of interest" description="Disordered" evidence="1">
    <location>
        <begin position="90"/>
        <end position="111"/>
    </location>
</feature>
<gene>
    <name evidence="3" type="ORF">KIL84_023504</name>
</gene>
<comment type="caution">
    <text evidence="3">The sequence shown here is derived from an EMBL/GenBank/DDBJ whole genome shotgun (WGS) entry which is preliminary data.</text>
</comment>
<dbReference type="AlphaFoldDB" id="A0A9D4ARQ9"/>